<evidence type="ECO:0000259" key="1">
    <source>
        <dbReference type="Pfam" id="PF07638"/>
    </source>
</evidence>
<protein>
    <submittedName>
        <fullName evidence="2">ECF sigma factor</fullName>
    </submittedName>
</protein>
<dbReference type="AlphaFoldDB" id="A0A5C6CY40"/>
<dbReference type="InterPro" id="IPR053812">
    <property type="entry name" value="HTH_Sigma70_ECF-like"/>
</dbReference>
<evidence type="ECO:0000313" key="2">
    <source>
        <dbReference type="EMBL" id="TWU28467.1"/>
    </source>
</evidence>
<keyword evidence="3" id="KW-1185">Reference proteome</keyword>
<proteinExistence type="predicted"/>
<sequence>MVVTLSIKVQAKSACRPMNSGSITHWIERVKTGSESVAEKELWDRYFLRLAALARRKLDDLPPQVRDDEDVALSALNTFFTRAKDDNFPQLHDRRDLWQLLTKITVRKTADLRRNTLAQKRGFGQLLDDSLNDEYFKNLAGNEPTPDMVAAINEECCRLMEVLEPSLQTVARMKLEGYTNREIAKSIGRVERTVDRKLDCIRQIWSKGVELQ</sequence>
<feature type="domain" description="RNA polymerase sigma-70 ECF-like HTH" evidence="1">
    <location>
        <begin position="22"/>
        <end position="205"/>
    </location>
</feature>
<organism evidence="2 3">
    <name type="scientific">Bythopirellula polymerisocia</name>
    <dbReference type="NCBI Taxonomy" id="2528003"/>
    <lineage>
        <taxon>Bacteria</taxon>
        <taxon>Pseudomonadati</taxon>
        <taxon>Planctomycetota</taxon>
        <taxon>Planctomycetia</taxon>
        <taxon>Pirellulales</taxon>
        <taxon>Lacipirellulaceae</taxon>
        <taxon>Bythopirellula</taxon>
    </lineage>
</organism>
<evidence type="ECO:0000313" key="3">
    <source>
        <dbReference type="Proteomes" id="UP000318437"/>
    </source>
</evidence>
<gene>
    <name evidence="2" type="ORF">Pla144_17570</name>
</gene>
<name>A0A5C6CY40_9BACT</name>
<dbReference type="Pfam" id="PF07638">
    <property type="entry name" value="Sigma70_ECF"/>
    <property type="match status" value="1"/>
</dbReference>
<reference evidence="2 3" key="1">
    <citation type="submission" date="2019-02" db="EMBL/GenBank/DDBJ databases">
        <title>Deep-cultivation of Planctomycetes and their phenomic and genomic characterization uncovers novel biology.</title>
        <authorList>
            <person name="Wiegand S."/>
            <person name="Jogler M."/>
            <person name="Boedeker C."/>
            <person name="Pinto D."/>
            <person name="Vollmers J."/>
            <person name="Rivas-Marin E."/>
            <person name="Kohn T."/>
            <person name="Peeters S.H."/>
            <person name="Heuer A."/>
            <person name="Rast P."/>
            <person name="Oberbeckmann S."/>
            <person name="Bunk B."/>
            <person name="Jeske O."/>
            <person name="Meyerdierks A."/>
            <person name="Storesund J.E."/>
            <person name="Kallscheuer N."/>
            <person name="Luecker S."/>
            <person name="Lage O.M."/>
            <person name="Pohl T."/>
            <person name="Merkel B.J."/>
            <person name="Hornburger P."/>
            <person name="Mueller R.-W."/>
            <person name="Bruemmer F."/>
            <person name="Labrenz M."/>
            <person name="Spormann A.M."/>
            <person name="Op Den Camp H."/>
            <person name="Overmann J."/>
            <person name="Amann R."/>
            <person name="Jetten M.S.M."/>
            <person name="Mascher T."/>
            <person name="Medema M.H."/>
            <person name="Devos D.P."/>
            <person name="Kaster A.-K."/>
            <person name="Ovreas L."/>
            <person name="Rohde M."/>
            <person name="Galperin M.Y."/>
            <person name="Jogler C."/>
        </authorList>
    </citation>
    <scope>NUCLEOTIDE SEQUENCE [LARGE SCALE GENOMIC DNA]</scope>
    <source>
        <strain evidence="2 3">Pla144</strain>
    </source>
</reference>
<comment type="caution">
    <text evidence="2">The sequence shown here is derived from an EMBL/GenBank/DDBJ whole genome shotgun (WGS) entry which is preliminary data.</text>
</comment>
<accession>A0A5C6CY40</accession>
<dbReference type="EMBL" id="SJPS01000002">
    <property type="protein sequence ID" value="TWU28467.1"/>
    <property type="molecule type" value="Genomic_DNA"/>
</dbReference>
<dbReference type="Proteomes" id="UP000318437">
    <property type="component" value="Unassembled WGS sequence"/>
</dbReference>